<dbReference type="GO" id="GO:0016810">
    <property type="term" value="F:hydrolase activity, acting on carbon-nitrogen (but not peptide) bonds"/>
    <property type="evidence" value="ECO:0007669"/>
    <property type="project" value="InterPro"/>
</dbReference>
<evidence type="ECO:0000256" key="5">
    <source>
        <dbReference type="ARBA" id="ARBA00022729"/>
    </source>
</evidence>
<keyword evidence="12" id="KW-1185">Reference proteome</keyword>
<evidence type="ECO:0000313" key="12">
    <source>
        <dbReference type="Proteomes" id="UP000027361"/>
    </source>
</evidence>
<feature type="chain" id="PRO_5001629035" evidence="9">
    <location>
        <begin position="25"/>
        <end position="262"/>
    </location>
</feature>
<accession>A0A066WHZ4</accession>
<keyword evidence="6" id="KW-0378">Hydrolase</keyword>
<evidence type="ECO:0000313" key="11">
    <source>
        <dbReference type="EMBL" id="KDN53637.1"/>
    </source>
</evidence>
<dbReference type="RefSeq" id="XP_013246372.1">
    <property type="nucleotide sequence ID" value="XM_013390918.1"/>
</dbReference>
<evidence type="ECO:0000256" key="1">
    <source>
        <dbReference type="ARBA" id="ARBA00001941"/>
    </source>
</evidence>
<proteinExistence type="predicted"/>
<evidence type="ECO:0000256" key="7">
    <source>
        <dbReference type="ARBA" id="ARBA00023277"/>
    </source>
</evidence>
<dbReference type="STRING" id="1037660.A0A066WHZ4"/>
<dbReference type="PANTHER" id="PTHR46471:SF2">
    <property type="entry name" value="CHITIN DEACETYLASE-RELATED"/>
    <property type="match status" value="1"/>
</dbReference>
<keyword evidence="3" id="KW-0325">Glycoprotein</keyword>
<feature type="domain" description="NodB homology" evidence="10">
    <location>
        <begin position="47"/>
        <end position="231"/>
    </location>
</feature>
<organism evidence="11 12">
    <name type="scientific">Tilletiaria anomala (strain ATCC 24038 / CBS 436.72 / UBC 951)</name>
    <dbReference type="NCBI Taxonomy" id="1037660"/>
    <lineage>
        <taxon>Eukaryota</taxon>
        <taxon>Fungi</taxon>
        <taxon>Dikarya</taxon>
        <taxon>Basidiomycota</taxon>
        <taxon>Ustilaginomycotina</taxon>
        <taxon>Exobasidiomycetes</taxon>
        <taxon>Georgefischeriales</taxon>
        <taxon>Tilletiariaceae</taxon>
        <taxon>Tilletiaria</taxon>
    </lineage>
</organism>
<keyword evidence="7" id="KW-0119">Carbohydrate metabolism</keyword>
<dbReference type="InterPro" id="IPR011330">
    <property type="entry name" value="Glyco_hydro/deAcase_b/a-brl"/>
</dbReference>
<sequence length="262" mass="29366">MLTSLRNVFLSSVIALTFLSSSSATPLEGLATRTPRVPVYDTCNSDGKIALTFDDGPWKYEPKLLNELQNAGAKASFFLNGNNYGCIYDYADEIRRAFDAGHLIGSHTWSHADITKLSTSELDQELGKLERAMIKILGVRPRVFRPPYGSINTESREVLARRGYTAIILWDRDTKDADGATVAYSRNVMNKVMNSYPKSHMVLSHETIKTTSYNVMPHALPMLQQKGYELVTAMECVGSGSDDGQWYDYVQQPEDKNDSWKC</sequence>
<name>A0A066WHZ4_TILAU</name>
<evidence type="ECO:0000256" key="9">
    <source>
        <dbReference type="SAM" id="SignalP"/>
    </source>
</evidence>
<comment type="subcellular location">
    <subcellularLocation>
        <location evidence="2">Cell membrane</location>
        <topology evidence="2">Lipid-anchor</topology>
        <topology evidence="2">GPI-anchor</topology>
    </subcellularLocation>
</comment>
<protein>
    <submittedName>
        <fullName evidence="11">Carbohydrate esterase family 4 protein</fullName>
    </submittedName>
</protein>
<keyword evidence="3" id="KW-0472">Membrane</keyword>
<dbReference type="CDD" id="cd10951">
    <property type="entry name" value="CE4_ClCDA_like"/>
    <property type="match status" value="1"/>
</dbReference>
<keyword evidence="4" id="KW-0479">Metal-binding</keyword>
<dbReference type="PANTHER" id="PTHR46471">
    <property type="entry name" value="CHITIN DEACETYLASE"/>
    <property type="match status" value="1"/>
</dbReference>
<dbReference type="GO" id="GO:0005886">
    <property type="term" value="C:plasma membrane"/>
    <property type="evidence" value="ECO:0007669"/>
    <property type="project" value="UniProtKB-SubCell"/>
</dbReference>
<dbReference type="HOGENOM" id="CLU_021264_11_2_1"/>
<dbReference type="GO" id="GO:0098552">
    <property type="term" value="C:side of membrane"/>
    <property type="evidence" value="ECO:0007669"/>
    <property type="project" value="UniProtKB-KW"/>
</dbReference>
<comment type="cofactor">
    <cofactor evidence="1">
        <name>Co(2+)</name>
        <dbReference type="ChEBI" id="CHEBI:48828"/>
    </cofactor>
</comment>
<evidence type="ECO:0000259" key="10">
    <source>
        <dbReference type="PROSITE" id="PS51677"/>
    </source>
</evidence>
<feature type="signal peptide" evidence="9">
    <location>
        <begin position="1"/>
        <end position="24"/>
    </location>
</feature>
<dbReference type="GeneID" id="25267453"/>
<evidence type="ECO:0000256" key="3">
    <source>
        <dbReference type="ARBA" id="ARBA00022622"/>
    </source>
</evidence>
<dbReference type="AlphaFoldDB" id="A0A066WHZ4"/>
<dbReference type="SUPFAM" id="SSF88713">
    <property type="entry name" value="Glycoside hydrolase/deacetylase"/>
    <property type="match status" value="1"/>
</dbReference>
<dbReference type="EMBL" id="JMSN01000001">
    <property type="protein sequence ID" value="KDN53637.1"/>
    <property type="molecule type" value="Genomic_DNA"/>
</dbReference>
<dbReference type="GO" id="GO:0046872">
    <property type="term" value="F:metal ion binding"/>
    <property type="evidence" value="ECO:0007669"/>
    <property type="project" value="UniProtKB-KW"/>
</dbReference>
<dbReference type="Pfam" id="PF01522">
    <property type="entry name" value="Polysacc_deac_1"/>
    <property type="match status" value="1"/>
</dbReference>
<dbReference type="InParanoid" id="A0A066WHZ4"/>
<keyword evidence="3" id="KW-0336">GPI-anchor</keyword>
<evidence type="ECO:0000256" key="2">
    <source>
        <dbReference type="ARBA" id="ARBA00004609"/>
    </source>
</evidence>
<dbReference type="InterPro" id="IPR002509">
    <property type="entry name" value="NODB_dom"/>
</dbReference>
<evidence type="ECO:0000256" key="6">
    <source>
        <dbReference type="ARBA" id="ARBA00022801"/>
    </source>
</evidence>
<gene>
    <name evidence="11" type="ORF">K437DRAFT_4150</name>
</gene>
<dbReference type="Gene3D" id="3.20.20.370">
    <property type="entry name" value="Glycoside hydrolase/deacetylase"/>
    <property type="match status" value="1"/>
</dbReference>
<dbReference type="OMA" id="WKVELAM"/>
<dbReference type="PROSITE" id="PS51677">
    <property type="entry name" value="NODB"/>
    <property type="match status" value="1"/>
</dbReference>
<evidence type="ECO:0000256" key="4">
    <source>
        <dbReference type="ARBA" id="ARBA00022723"/>
    </source>
</evidence>
<dbReference type="Proteomes" id="UP000027361">
    <property type="component" value="Unassembled WGS sequence"/>
</dbReference>
<keyword evidence="8" id="KW-0449">Lipoprotein</keyword>
<keyword evidence="5 9" id="KW-0732">Signal</keyword>
<reference evidence="11 12" key="1">
    <citation type="submission" date="2014-05" db="EMBL/GenBank/DDBJ databases">
        <title>Draft genome sequence of a rare smut relative, Tilletiaria anomala UBC 951.</title>
        <authorList>
            <consortium name="DOE Joint Genome Institute"/>
            <person name="Toome M."/>
            <person name="Kuo A."/>
            <person name="Henrissat B."/>
            <person name="Lipzen A."/>
            <person name="Tritt A."/>
            <person name="Yoshinaga Y."/>
            <person name="Zane M."/>
            <person name="Barry K."/>
            <person name="Grigoriev I.V."/>
            <person name="Spatafora J.W."/>
            <person name="Aimea M.C."/>
        </authorList>
    </citation>
    <scope>NUCLEOTIDE SEQUENCE [LARGE SCALE GENOMIC DNA]</scope>
    <source>
        <strain evidence="11 12">UBC 951</strain>
    </source>
</reference>
<dbReference type="OrthoDB" id="2125469at2759"/>
<comment type="caution">
    <text evidence="11">The sequence shown here is derived from an EMBL/GenBank/DDBJ whole genome shotgun (WGS) entry which is preliminary data.</text>
</comment>
<dbReference type="GO" id="GO:0005975">
    <property type="term" value="P:carbohydrate metabolic process"/>
    <property type="evidence" value="ECO:0007669"/>
    <property type="project" value="InterPro"/>
</dbReference>
<evidence type="ECO:0000256" key="8">
    <source>
        <dbReference type="ARBA" id="ARBA00023288"/>
    </source>
</evidence>